<keyword evidence="5 7" id="KW-1133">Transmembrane helix</keyword>
<feature type="transmembrane region" description="Helical" evidence="7">
    <location>
        <begin position="78"/>
        <end position="103"/>
    </location>
</feature>
<protein>
    <submittedName>
        <fullName evidence="9">Putative MFS-type transporter</fullName>
    </submittedName>
</protein>
<dbReference type="Gene3D" id="1.20.1250.20">
    <property type="entry name" value="MFS general substrate transporter like domains"/>
    <property type="match status" value="1"/>
</dbReference>
<dbReference type="InterPro" id="IPR011701">
    <property type="entry name" value="MFS"/>
</dbReference>
<dbReference type="Proteomes" id="UP000255163">
    <property type="component" value="Unassembled WGS sequence"/>
</dbReference>
<dbReference type="GO" id="GO:0071916">
    <property type="term" value="F:dipeptide transmembrane transporter activity"/>
    <property type="evidence" value="ECO:0007669"/>
    <property type="project" value="TreeGrafter"/>
</dbReference>
<keyword evidence="2" id="KW-0813">Transport</keyword>
<evidence type="ECO:0000259" key="8">
    <source>
        <dbReference type="PROSITE" id="PS50850"/>
    </source>
</evidence>
<feature type="transmembrane region" description="Helical" evidence="7">
    <location>
        <begin position="48"/>
        <end position="66"/>
    </location>
</feature>
<name>A0A376F859_ENTAS</name>
<dbReference type="AlphaFoldDB" id="A0A376F859"/>
<evidence type="ECO:0000313" key="9">
    <source>
        <dbReference type="EMBL" id="STD20448.1"/>
    </source>
</evidence>
<reference evidence="9 10" key="1">
    <citation type="submission" date="2018-06" db="EMBL/GenBank/DDBJ databases">
        <authorList>
            <consortium name="Pathogen Informatics"/>
            <person name="Doyle S."/>
        </authorList>
    </citation>
    <scope>NUCLEOTIDE SEQUENCE [LARGE SCALE GENOMIC DNA]</scope>
    <source>
        <strain evidence="9 10">NCTC12123</strain>
    </source>
</reference>
<evidence type="ECO:0000256" key="5">
    <source>
        <dbReference type="ARBA" id="ARBA00022989"/>
    </source>
</evidence>
<evidence type="ECO:0000256" key="1">
    <source>
        <dbReference type="ARBA" id="ARBA00004651"/>
    </source>
</evidence>
<sequence>MKPSLRRSTAALLASSLLLTIGRGATLPFMTIYLTRVYSMSVENIGYALTIALTIGVVFSLGFGILADKFDKKRYMLIAIVAFIAGFVAIPLVDNVTLVVLFFCADQLRLFRLFNGAEGLVSPTCSPQARKRASSRLTTAF</sequence>
<keyword evidence="3" id="KW-1003">Cell membrane</keyword>
<accession>A0A376F859</accession>
<dbReference type="InterPro" id="IPR036259">
    <property type="entry name" value="MFS_trans_sf"/>
</dbReference>
<proteinExistence type="predicted"/>
<dbReference type="Pfam" id="PF07690">
    <property type="entry name" value="MFS_1"/>
    <property type="match status" value="1"/>
</dbReference>
<gene>
    <name evidence="9" type="ORF">NCTC12123_01960</name>
</gene>
<keyword evidence="4 7" id="KW-0812">Transmembrane</keyword>
<dbReference type="GO" id="GO:0005886">
    <property type="term" value="C:plasma membrane"/>
    <property type="evidence" value="ECO:0007669"/>
    <property type="project" value="UniProtKB-SubCell"/>
</dbReference>
<evidence type="ECO:0000256" key="7">
    <source>
        <dbReference type="SAM" id="Phobius"/>
    </source>
</evidence>
<evidence type="ECO:0000313" key="10">
    <source>
        <dbReference type="Proteomes" id="UP000255163"/>
    </source>
</evidence>
<dbReference type="InterPro" id="IPR020846">
    <property type="entry name" value="MFS_dom"/>
</dbReference>
<dbReference type="PANTHER" id="PTHR23535:SF1">
    <property type="entry name" value="MFS FAMILY TRANSPORT PROTEIN"/>
    <property type="match status" value="1"/>
</dbReference>
<organism evidence="9 10">
    <name type="scientific">Enterobacter asburiae</name>
    <dbReference type="NCBI Taxonomy" id="61645"/>
    <lineage>
        <taxon>Bacteria</taxon>
        <taxon>Pseudomonadati</taxon>
        <taxon>Pseudomonadota</taxon>
        <taxon>Gammaproteobacteria</taxon>
        <taxon>Enterobacterales</taxon>
        <taxon>Enterobacteriaceae</taxon>
        <taxon>Enterobacter</taxon>
        <taxon>Enterobacter cloacae complex</taxon>
    </lineage>
</organism>
<keyword evidence="6 7" id="KW-0472">Membrane</keyword>
<dbReference type="SUPFAM" id="SSF103473">
    <property type="entry name" value="MFS general substrate transporter"/>
    <property type="match status" value="1"/>
</dbReference>
<evidence type="ECO:0000256" key="6">
    <source>
        <dbReference type="ARBA" id="ARBA00023136"/>
    </source>
</evidence>
<dbReference type="EMBL" id="UFYI01000007">
    <property type="protein sequence ID" value="STD20448.1"/>
    <property type="molecule type" value="Genomic_DNA"/>
</dbReference>
<feature type="domain" description="Major facilitator superfamily (MFS) profile" evidence="8">
    <location>
        <begin position="8"/>
        <end position="141"/>
    </location>
</feature>
<evidence type="ECO:0000256" key="4">
    <source>
        <dbReference type="ARBA" id="ARBA00022692"/>
    </source>
</evidence>
<evidence type="ECO:0000256" key="2">
    <source>
        <dbReference type="ARBA" id="ARBA00022448"/>
    </source>
</evidence>
<dbReference type="PANTHER" id="PTHR23535">
    <property type="entry name" value="SUGAR EFFLUX TRANSPORTER A-RELATED"/>
    <property type="match status" value="1"/>
</dbReference>
<dbReference type="PROSITE" id="PS50850">
    <property type="entry name" value="MFS"/>
    <property type="match status" value="1"/>
</dbReference>
<evidence type="ECO:0000256" key="3">
    <source>
        <dbReference type="ARBA" id="ARBA00022475"/>
    </source>
</evidence>
<comment type="subcellular location">
    <subcellularLocation>
        <location evidence="1">Cell membrane</location>
        <topology evidence="1">Multi-pass membrane protein</topology>
    </subcellularLocation>
</comment>